<organism evidence="7 8">
    <name type="scientific">Segatella salivae</name>
    <dbReference type="NCBI Taxonomy" id="228604"/>
    <lineage>
        <taxon>Bacteria</taxon>
        <taxon>Pseudomonadati</taxon>
        <taxon>Bacteroidota</taxon>
        <taxon>Bacteroidia</taxon>
        <taxon>Bacteroidales</taxon>
        <taxon>Prevotellaceae</taxon>
        <taxon>Segatella</taxon>
    </lineage>
</organism>
<gene>
    <name evidence="7" type="ORF">KZY68_13300</name>
</gene>
<dbReference type="Proteomes" id="UP001196873">
    <property type="component" value="Unassembled WGS sequence"/>
</dbReference>
<dbReference type="CDD" id="cd00609">
    <property type="entry name" value="AAT_like"/>
    <property type="match status" value="1"/>
</dbReference>
<dbReference type="InterPro" id="IPR050596">
    <property type="entry name" value="AspAT/PAT-like"/>
</dbReference>
<dbReference type="AlphaFoldDB" id="A0AAW4NTW5"/>
<keyword evidence="3 7" id="KW-0032">Aminotransferase</keyword>
<dbReference type="InterPro" id="IPR015421">
    <property type="entry name" value="PyrdxlP-dep_Trfase_major"/>
</dbReference>
<accession>A0AAW4NTW5</accession>
<evidence type="ECO:0000256" key="2">
    <source>
        <dbReference type="ARBA" id="ARBA00007441"/>
    </source>
</evidence>
<dbReference type="SUPFAM" id="SSF53383">
    <property type="entry name" value="PLP-dependent transferases"/>
    <property type="match status" value="1"/>
</dbReference>
<comment type="caution">
    <text evidence="7">The sequence shown here is derived from an EMBL/GenBank/DDBJ whole genome shotgun (WGS) entry which is preliminary data.</text>
</comment>
<reference evidence="7" key="1">
    <citation type="submission" date="2021-07" db="EMBL/GenBank/DDBJ databases">
        <title>Genomic diversity and antimicrobial resistance of Prevotella spp. isolated from chronic lung disease airways.</title>
        <authorList>
            <person name="Webb K.A."/>
            <person name="Olagoke O.S."/>
            <person name="Baird T."/>
            <person name="Neill J."/>
            <person name="Pham A."/>
            <person name="Wells T.J."/>
            <person name="Ramsay K.A."/>
            <person name="Bell S.C."/>
            <person name="Sarovich D.S."/>
            <person name="Price E.P."/>
        </authorList>
    </citation>
    <scope>NUCLEOTIDE SEQUENCE</scope>
    <source>
        <strain evidence="7">SCHI0047.S.3</strain>
    </source>
</reference>
<proteinExistence type="inferred from homology"/>
<keyword evidence="5" id="KW-0663">Pyridoxal phosphate</keyword>
<evidence type="ECO:0000256" key="5">
    <source>
        <dbReference type="ARBA" id="ARBA00022898"/>
    </source>
</evidence>
<dbReference type="Gene3D" id="3.40.640.10">
    <property type="entry name" value="Type I PLP-dependent aspartate aminotransferase-like (Major domain)"/>
    <property type="match status" value="1"/>
</dbReference>
<dbReference type="GO" id="GO:0008483">
    <property type="term" value="F:transaminase activity"/>
    <property type="evidence" value="ECO:0007669"/>
    <property type="project" value="UniProtKB-KW"/>
</dbReference>
<name>A0AAW4NTW5_9BACT</name>
<evidence type="ECO:0000313" key="8">
    <source>
        <dbReference type="Proteomes" id="UP001196873"/>
    </source>
</evidence>
<dbReference type="Pfam" id="PF00155">
    <property type="entry name" value="Aminotran_1_2"/>
    <property type="match status" value="1"/>
</dbReference>
<comment type="similarity">
    <text evidence="2">Belongs to the class-I pyridoxal-phosphate-dependent aminotransferase family.</text>
</comment>
<dbReference type="GO" id="GO:0006520">
    <property type="term" value="P:amino acid metabolic process"/>
    <property type="evidence" value="ECO:0007669"/>
    <property type="project" value="InterPro"/>
</dbReference>
<dbReference type="GO" id="GO:0030170">
    <property type="term" value="F:pyridoxal phosphate binding"/>
    <property type="evidence" value="ECO:0007669"/>
    <property type="project" value="InterPro"/>
</dbReference>
<evidence type="ECO:0000256" key="3">
    <source>
        <dbReference type="ARBA" id="ARBA00022576"/>
    </source>
</evidence>
<protein>
    <submittedName>
        <fullName evidence="7">Aminotransferase class I/II-fold pyridoxal phosphate-dependent enzyme</fullName>
    </submittedName>
</protein>
<dbReference type="RefSeq" id="WP_007134124.1">
    <property type="nucleotide sequence ID" value="NZ_CABKPN010000001.1"/>
</dbReference>
<dbReference type="PANTHER" id="PTHR46383">
    <property type="entry name" value="ASPARTATE AMINOTRANSFERASE"/>
    <property type="match status" value="1"/>
</dbReference>
<evidence type="ECO:0000256" key="1">
    <source>
        <dbReference type="ARBA" id="ARBA00001933"/>
    </source>
</evidence>
<dbReference type="FunFam" id="3.40.640.10:FF:000033">
    <property type="entry name" value="Aspartate aminotransferase"/>
    <property type="match status" value="1"/>
</dbReference>
<dbReference type="EMBL" id="JAHXRF010000029">
    <property type="protein sequence ID" value="MBW4866956.1"/>
    <property type="molecule type" value="Genomic_DNA"/>
</dbReference>
<dbReference type="Gene3D" id="3.90.1150.10">
    <property type="entry name" value="Aspartate Aminotransferase, domain 1"/>
    <property type="match status" value="1"/>
</dbReference>
<dbReference type="InterPro" id="IPR004839">
    <property type="entry name" value="Aminotransferase_I/II_large"/>
</dbReference>
<evidence type="ECO:0000313" key="7">
    <source>
        <dbReference type="EMBL" id="MBW4866956.1"/>
    </source>
</evidence>
<sequence>MKELSKIATVIEPSLTRQLFNEAKKYNDVIDFTLGDPDIQTPEGVKMAGCDAIMSGKTRYSQNAGLLELRQTVSMYCMAREHLSYNPQTEIFISVGAMEGIFLALSSMLNDGDEVIIPAPYYVNYKQMVEICRGIPVIVTDSKSQGMLTCSIEAIRNAITEKTKVIVLNTPNNPSGRIFSWGFIQGIADLAKEFDLYVITDEVYKCLVYDSMPRPKSIAILPGMKERTLYVNSLSKEFCMTGWRLGYCLGFAEVISAMTKIQENVCACAPLPSQYAAIEALRLDKDYSSSMAEVFEKRRDVLVEEISKTKKLKPLIPNATFYMMINIEETGLKSVDFAYELLRHAHVAVVPGVTYGKVCDGYIRIAFTLEEEYIREGVRRIVRFVDTL</sequence>
<evidence type="ECO:0000256" key="4">
    <source>
        <dbReference type="ARBA" id="ARBA00022679"/>
    </source>
</evidence>
<evidence type="ECO:0000259" key="6">
    <source>
        <dbReference type="Pfam" id="PF00155"/>
    </source>
</evidence>
<dbReference type="InterPro" id="IPR015422">
    <property type="entry name" value="PyrdxlP-dep_Trfase_small"/>
</dbReference>
<feature type="domain" description="Aminotransferase class I/classII large" evidence="6">
    <location>
        <begin position="28"/>
        <end position="381"/>
    </location>
</feature>
<dbReference type="InterPro" id="IPR015424">
    <property type="entry name" value="PyrdxlP-dep_Trfase"/>
</dbReference>
<comment type="cofactor">
    <cofactor evidence="1">
        <name>pyridoxal 5'-phosphate</name>
        <dbReference type="ChEBI" id="CHEBI:597326"/>
    </cofactor>
</comment>
<dbReference type="PANTHER" id="PTHR46383:SF1">
    <property type="entry name" value="ASPARTATE AMINOTRANSFERASE"/>
    <property type="match status" value="1"/>
</dbReference>
<keyword evidence="4" id="KW-0808">Transferase</keyword>